<dbReference type="PANTHER" id="PTHR32385:SF15">
    <property type="entry name" value="INOSITOL PHOSPHOCERAMIDE MANNOSYLTRANSFERASE 1"/>
    <property type="match status" value="1"/>
</dbReference>
<dbReference type="InterPro" id="IPR029044">
    <property type="entry name" value="Nucleotide-diphossugar_trans"/>
</dbReference>
<name>A0A6H0ZNL4_9HYPH</name>
<dbReference type="RefSeq" id="WP_037090268.1">
    <property type="nucleotide sequence ID" value="NZ_CP050898.1"/>
</dbReference>
<dbReference type="Proteomes" id="UP000500870">
    <property type="component" value="Chromosome 1"/>
</dbReference>
<accession>A0A6H0ZNL4</accession>
<dbReference type="Gene3D" id="3.90.550.20">
    <property type="match status" value="1"/>
</dbReference>
<dbReference type="PANTHER" id="PTHR32385">
    <property type="entry name" value="MANNOSYL PHOSPHORYLINOSITOL CERAMIDE SYNTHASE"/>
    <property type="match status" value="1"/>
</dbReference>
<evidence type="ECO:0000313" key="2">
    <source>
        <dbReference type="EMBL" id="QIX21604.1"/>
    </source>
</evidence>
<protein>
    <submittedName>
        <fullName evidence="2">Mannosyltransferase</fullName>
    </submittedName>
</protein>
<dbReference type="Pfam" id="PF04488">
    <property type="entry name" value="Gly_transf_sug"/>
    <property type="match status" value="1"/>
</dbReference>
<proteinExistence type="predicted"/>
<reference evidence="2 3" key="1">
    <citation type="submission" date="2020-04" db="EMBL/GenBank/DDBJ databases">
        <title>FDA dAtabase for Regulatory Grade micrObial Sequences (FDA-ARGOS): Supporting development and validation of Infectious Disease Dx tests.</title>
        <authorList>
            <person name="Sciortino C."/>
            <person name="Tallon L."/>
            <person name="Sadzewicz L."/>
            <person name="Vavikolanu K."/>
            <person name="Mehta A."/>
            <person name="Aluvathingal J."/>
            <person name="Nadendla S."/>
            <person name="Nandy P."/>
            <person name="Geyer C."/>
            <person name="Yan Y."/>
            <person name="Sichtig H."/>
        </authorList>
    </citation>
    <scope>NUCLEOTIDE SEQUENCE [LARGE SCALE GENOMIC DNA]</scope>
    <source>
        <strain evidence="2 3">FDAARGOS_633</strain>
    </source>
</reference>
<sequence>MSDKKYYDAKLNDARQLQNNGQYAEANALLLSLVAAKDGHLMGEQTVLGLPRRLHAARLRLAKAEGDMVAKIGYQYTLVPPPQVLEKYARFSVEERRTINLKSREDVPRLIHQIWIGEKSPPMSVEAWAAHALKHGYDYRLWREADLEREGVFANSVFNRMLSEGDYPGAVDVARYILLERFGGIYLDCDWYPARDDVSFDSLLPLAGLTAFDEKTPRNTGQGSMLLANSFIAAPAAHPVFRKMLAAFPDILEEMPRAPAWWSTGPLIFTVIARQGSISLAPAAFVAASVPDRTPFDTVDAIRRDLAKDAGGLLIAWKSW</sequence>
<dbReference type="InterPro" id="IPR007577">
    <property type="entry name" value="GlycoTrfase_DXD_sugar-bd_CS"/>
</dbReference>
<dbReference type="EMBL" id="CP050898">
    <property type="protein sequence ID" value="QIX21604.1"/>
    <property type="molecule type" value="Genomic_DNA"/>
</dbReference>
<dbReference type="GO" id="GO:0051999">
    <property type="term" value="P:mannosyl-inositol phosphorylceramide biosynthetic process"/>
    <property type="evidence" value="ECO:0007669"/>
    <property type="project" value="TreeGrafter"/>
</dbReference>
<evidence type="ECO:0000256" key="1">
    <source>
        <dbReference type="ARBA" id="ARBA00022679"/>
    </source>
</evidence>
<organism evidence="2 3">
    <name type="scientific">Agrobacterium pusense</name>
    <dbReference type="NCBI Taxonomy" id="648995"/>
    <lineage>
        <taxon>Bacteria</taxon>
        <taxon>Pseudomonadati</taxon>
        <taxon>Pseudomonadota</taxon>
        <taxon>Alphaproteobacteria</taxon>
        <taxon>Hyphomicrobiales</taxon>
        <taxon>Rhizobiaceae</taxon>
        <taxon>Rhizobium/Agrobacterium group</taxon>
        <taxon>Agrobacterium</taxon>
    </lineage>
</organism>
<keyword evidence="1 2" id="KW-0808">Transferase</keyword>
<dbReference type="GO" id="GO:0000030">
    <property type="term" value="F:mannosyltransferase activity"/>
    <property type="evidence" value="ECO:0007669"/>
    <property type="project" value="TreeGrafter"/>
</dbReference>
<dbReference type="AlphaFoldDB" id="A0A6H0ZNL4"/>
<gene>
    <name evidence="2" type="ORF">FOB41_10875</name>
</gene>
<evidence type="ECO:0000313" key="3">
    <source>
        <dbReference type="Proteomes" id="UP000500870"/>
    </source>
</evidence>
<dbReference type="SUPFAM" id="SSF53448">
    <property type="entry name" value="Nucleotide-diphospho-sugar transferases"/>
    <property type="match status" value="1"/>
</dbReference>
<dbReference type="InterPro" id="IPR051706">
    <property type="entry name" value="Glycosyltransferase_domain"/>
</dbReference>
<dbReference type="GO" id="GO:0016020">
    <property type="term" value="C:membrane"/>
    <property type="evidence" value="ECO:0007669"/>
    <property type="project" value="GOC"/>
</dbReference>
<keyword evidence="2" id="KW-0328">Glycosyltransferase</keyword>